<dbReference type="Pfam" id="PF01479">
    <property type="entry name" value="S4"/>
    <property type="match status" value="1"/>
</dbReference>
<reference evidence="8 9" key="1">
    <citation type="journal article" date="2013" name="PLoS ONE">
        <title>Bacterial endosymbiosis in a chordate host: long-term co-evolution and conservation of secondary metabolism.</title>
        <authorList>
            <person name="Kwan J.C."/>
            <person name="Schmidt E.W."/>
        </authorList>
    </citation>
    <scope>NUCLEOTIDE SEQUENCE [LARGE SCALE GENOMIC DNA]</scope>
    <source>
        <strain evidence="9">faulkneri L5</strain>
    </source>
</reference>
<dbReference type="SUPFAM" id="SSF55174">
    <property type="entry name" value="Alpha-L RNA-binding motif"/>
    <property type="match status" value="1"/>
</dbReference>
<dbReference type="eggNOG" id="COG1187">
    <property type="taxonomic scope" value="Bacteria"/>
</dbReference>
<dbReference type="InterPro" id="IPR050343">
    <property type="entry name" value="RsuA_PseudoU_synthase"/>
</dbReference>
<dbReference type="PROSITE" id="PS01149">
    <property type="entry name" value="PSI_RSU"/>
    <property type="match status" value="1"/>
</dbReference>
<dbReference type="CDD" id="cd00165">
    <property type="entry name" value="S4"/>
    <property type="match status" value="1"/>
</dbReference>
<feature type="domain" description="RNA-binding S4" evidence="7">
    <location>
        <begin position="41"/>
        <end position="109"/>
    </location>
</feature>
<dbReference type="Pfam" id="PF00849">
    <property type="entry name" value="PseudoU_synth_2"/>
    <property type="match status" value="1"/>
</dbReference>
<evidence type="ECO:0000256" key="6">
    <source>
        <dbReference type="RuleBase" id="RU003887"/>
    </source>
</evidence>
<dbReference type="GO" id="GO:0120159">
    <property type="term" value="F:rRNA pseudouridine synthase activity"/>
    <property type="evidence" value="ECO:0007669"/>
    <property type="project" value="UniProtKB-ARBA"/>
</dbReference>
<dbReference type="InterPro" id="IPR018496">
    <property type="entry name" value="PsdUridine_synth_RsuA/RluB_CS"/>
</dbReference>
<dbReference type="Gene3D" id="3.30.70.580">
    <property type="entry name" value="Pseudouridine synthase I, catalytic domain, N-terminal subdomain"/>
    <property type="match status" value="1"/>
</dbReference>
<dbReference type="PANTHER" id="PTHR47683">
    <property type="entry name" value="PSEUDOURIDINE SYNTHASE FAMILY PROTEIN-RELATED"/>
    <property type="match status" value="1"/>
</dbReference>
<dbReference type="SUPFAM" id="SSF55120">
    <property type="entry name" value="Pseudouridine synthase"/>
    <property type="match status" value="1"/>
</dbReference>
<dbReference type="PROSITE" id="PS50889">
    <property type="entry name" value="S4"/>
    <property type="match status" value="1"/>
</dbReference>
<dbReference type="HOGENOM" id="CLU_024979_1_0_5"/>
<protein>
    <recommendedName>
        <fullName evidence="6">Pseudouridine synthase</fullName>
        <ecNumber evidence="6">5.4.99.-</ecNumber>
    </recommendedName>
</protein>
<evidence type="ECO:0000313" key="9">
    <source>
        <dbReference type="Proteomes" id="UP000018700"/>
    </source>
</evidence>
<accession>V9TXE4</accession>
<evidence type="ECO:0000256" key="5">
    <source>
        <dbReference type="PROSITE-ProRule" id="PRU00182"/>
    </source>
</evidence>
<dbReference type="EMBL" id="CP006745">
    <property type="protein sequence ID" value="AHC74000.1"/>
    <property type="molecule type" value="Genomic_DNA"/>
</dbReference>
<sequence>MKIAGEIVSNQFTSQLNQTEELSRPISILPRTLLDEQNKSERIARRIARSGLCSRREAENWIANGRIKLNGEILNTPAITVTKHSEIMVDDKPLAQIDRTRLWLYHKVPGTITTNCDPQGRRTVFDAMPKDMPRTIAVGRLDINSEGLLILTNNGSLARYLALPSTGLKRTYRARVFGKIDNNALARLKQGICIDGFTYRAFNVNIDRLLNCNSWLTINIKEGKNREIRRVMKHLGLSVNRLLRISYGPFRLGNILPEQTKEIDTKLLNSLLKLKL</sequence>
<dbReference type="PATRIC" id="fig|1401328.3.peg.809"/>
<gene>
    <name evidence="8" type="primary">rluB</name>
    <name evidence="8" type="ORF">P856_799</name>
</gene>
<comment type="catalytic activity">
    <reaction evidence="1">
        <text>a uridine in RNA = a pseudouridine in RNA</text>
        <dbReference type="Rhea" id="RHEA:48348"/>
        <dbReference type="Rhea" id="RHEA-COMP:12068"/>
        <dbReference type="Rhea" id="RHEA-COMP:12069"/>
        <dbReference type="ChEBI" id="CHEBI:65314"/>
        <dbReference type="ChEBI" id="CHEBI:65315"/>
    </reaction>
</comment>
<dbReference type="Proteomes" id="UP000018700">
    <property type="component" value="Chromosome"/>
</dbReference>
<dbReference type="InterPro" id="IPR042092">
    <property type="entry name" value="PsdUridine_s_RsuA/RluB/E/F_cat"/>
</dbReference>
<dbReference type="InterPro" id="IPR020103">
    <property type="entry name" value="PsdUridine_synth_cat_dom_sf"/>
</dbReference>
<dbReference type="InterPro" id="IPR036986">
    <property type="entry name" value="S4_RNA-bd_sf"/>
</dbReference>
<keyword evidence="9" id="KW-1185">Reference proteome</keyword>
<dbReference type="InterPro" id="IPR002942">
    <property type="entry name" value="S4_RNA-bd"/>
</dbReference>
<evidence type="ECO:0000256" key="3">
    <source>
        <dbReference type="ARBA" id="ARBA00022884"/>
    </source>
</evidence>
<dbReference type="InterPro" id="IPR000748">
    <property type="entry name" value="PsdUridine_synth_RsuA/RluB/E/F"/>
</dbReference>
<dbReference type="NCBIfam" id="TIGR00093">
    <property type="entry name" value="pseudouridine synthase"/>
    <property type="match status" value="1"/>
</dbReference>
<evidence type="ECO:0000256" key="2">
    <source>
        <dbReference type="ARBA" id="ARBA00008348"/>
    </source>
</evidence>
<dbReference type="EC" id="5.4.99.-" evidence="6"/>
<dbReference type="STRING" id="1401328.P856_799"/>
<dbReference type="AlphaFoldDB" id="V9TXE4"/>
<dbReference type="GO" id="GO:0003723">
    <property type="term" value="F:RNA binding"/>
    <property type="evidence" value="ECO:0007669"/>
    <property type="project" value="UniProtKB-KW"/>
</dbReference>
<evidence type="ECO:0000256" key="4">
    <source>
        <dbReference type="ARBA" id="ARBA00023235"/>
    </source>
</evidence>
<name>V9TXE4_9PROT</name>
<keyword evidence="4 6" id="KW-0413">Isomerase</keyword>
<dbReference type="Gene3D" id="3.30.70.1560">
    <property type="entry name" value="Alpha-L RNA-binding motif"/>
    <property type="match status" value="1"/>
</dbReference>
<evidence type="ECO:0000313" key="8">
    <source>
        <dbReference type="EMBL" id="AHC74000.1"/>
    </source>
</evidence>
<dbReference type="OrthoDB" id="9807213at2"/>
<dbReference type="KEGG" id="efk:P856_799"/>
<dbReference type="SMART" id="SM00363">
    <property type="entry name" value="S4"/>
    <property type="match status" value="1"/>
</dbReference>
<comment type="similarity">
    <text evidence="2 6">Belongs to the pseudouridine synthase RsuA family.</text>
</comment>
<keyword evidence="3 5" id="KW-0694">RNA-binding</keyword>
<dbReference type="GO" id="GO:0000455">
    <property type="term" value="P:enzyme-directed rRNA pseudouridine synthesis"/>
    <property type="evidence" value="ECO:0007669"/>
    <property type="project" value="UniProtKB-ARBA"/>
</dbReference>
<evidence type="ECO:0000256" key="1">
    <source>
        <dbReference type="ARBA" id="ARBA00000073"/>
    </source>
</evidence>
<proteinExistence type="inferred from homology"/>
<dbReference type="InterPro" id="IPR020094">
    <property type="entry name" value="TruA/RsuA/RluB/E/F_N"/>
</dbReference>
<evidence type="ECO:0000259" key="7">
    <source>
        <dbReference type="SMART" id="SM00363"/>
    </source>
</evidence>
<dbReference type="RefSeq" id="WP_025300874.1">
    <property type="nucleotide sequence ID" value="NZ_CP006745.1"/>
</dbReference>
<dbReference type="InterPro" id="IPR006145">
    <property type="entry name" value="PsdUridine_synth_RsuA/RluA"/>
</dbReference>
<dbReference type="PANTHER" id="PTHR47683:SF3">
    <property type="entry name" value="RIBOSOMAL LARGE SUBUNIT PSEUDOURIDINE SYNTHASE B"/>
    <property type="match status" value="1"/>
</dbReference>
<organism evidence="8 9">
    <name type="scientific">Candidatus Endolissoclinum faulkneri L5</name>
    <dbReference type="NCBI Taxonomy" id="1401328"/>
    <lineage>
        <taxon>Bacteria</taxon>
        <taxon>Pseudomonadati</taxon>
        <taxon>Pseudomonadota</taxon>
        <taxon>Alphaproteobacteria</taxon>
        <taxon>Rhodospirillales</taxon>
        <taxon>Rhodospirillaceae</taxon>
        <taxon>Candidatus Endolissoclinum</taxon>
    </lineage>
</organism>
<dbReference type="Gene3D" id="3.10.290.10">
    <property type="entry name" value="RNA-binding S4 domain"/>
    <property type="match status" value="1"/>
</dbReference>